<evidence type="ECO:0000313" key="3">
    <source>
        <dbReference type="Proteomes" id="UP000018144"/>
    </source>
</evidence>
<gene>
    <name evidence="2" type="ORF">PCON_10368</name>
</gene>
<name>U4LI76_PYROM</name>
<feature type="compositionally biased region" description="Polar residues" evidence="1">
    <location>
        <begin position="33"/>
        <end position="47"/>
    </location>
</feature>
<feature type="region of interest" description="Disordered" evidence="1">
    <location>
        <begin position="31"/>
        <end position="50"/>
    </location>
</feature>
<proteinExistence type="predicted"/>
<keyword evidence="3" id="KW-1185">Reference proteome</keyword>
<protein>
    <submittedName>
        <fullName evidence="2">Uncharacterized protein</fullName>
    </submittedName>
</protein>
<dbReference type="EMBL" id="HF935560">
    <property type="protein sequence ID" value="CCX31237.1"/>
    <property type="molecule type" value="Genomic_DNA"/>
</dbReference>
<reference evidence="2 3" key="1">
    <citation type="journal article" date="2013" name="PLoS Genet.">
        <title>The genome and development-dependent transcriptomes of Pyronema confluens: a window into fungal evolution.</title>
        <authorList>
            <person name="Traeger S."/>
            <person name="Altegoer F."/>
            <person name="Freitag M."/>
            <person name="Gabaldon T."/>
            <person name="Kempken F."/>
            <person name="Kumar A."/>
            <person name="Marcet-Houben M."/>
            <person name="Poggeler S."/>
            <person name="Stajich J.E."/>
            <person name="Nowrousian M."/>
        </authorList>
    </citation>
    <scope>NUCLEOTIDE SEQUENCE [LARGE SCALE GENOMIC DNA]</scope>
    <source>
        <strain evidence="3">CBS 100304</strain>
        <tissue evidence="2">Vegetative mycelium</tissue>
    </source>
</reference>
<evidence type="ECO:0000256" key="1">
    <source>
        <dbReference type="SAM" id="MobiDB-lite"/>
    </source>
</evidence>
<sequence length="76" mass="8587">MDSAEMIDPPLTKQPISRLLQLTMCPTVHDVTFPSNPSRSSSIQIPNTPRRKFSHIPMFHRGSRRSLKNLISRSGS</sequence>
<accession>U4LI76</accession>
<dbReference type="Proteomes" id="UP000018144">
    <property type="component" value="Unassembled WGS sequence"/>
</dbReference>
<organism evidence="2 3">
    <name type="scientific">Pyronema omphalodes (strain CBS 100304)</name>
    <name type="common">Pyronema confluens</name>
    <dbReference type="NCBI Taxonomy" id="1076935"/>
    <lineage>
        <taxon>Eukaryota</taxon>
        <taxon>Fungi</taxon>
        <taxon>Dikarya</taxon>
        <taxon>Ascomycota</taxon>
        <taxon>Pezizomycotina</taxon>
        <taxon>Pezizomycetes</taxon>
        <taxon>Pezizales</taxon>
        <taxon>Pyronemataceae</taxon>
        <taxon>Pyronema</taxon>
    </lineage>
</organism>
<evidence type="ECO:0000313" key="2">
    <source>
        <dbReference type="EMBL" id="CCX31237.1"/>
    </source>
</evidence>
<dbReference type="AlphaFoldDB" id="U4LI76"/>